<keyword evidence="3" id="KW-0444">Lipid biosynthesis</keyword>
<dbReference type="InterPro" id="IPR036291">
    <property type="entry name" value="NAD(P)-bd_dom_sf"/>
</dbReference>
<keyword evidence="5" id="KW-0521">NADP</keyword>
<evidence type="ECO:0000256" key="2">
    <source>
        <dbReference type="ARBA" id="ARBA00006484"/>
    </source>
</evidence>
<dbReference type="Proteomes" id="UP000199309">
    <property type="component" value="Unassembled WGS sequence"/>
</dbReference>
<dbReference type="GO" id="GO:0030497">
    <property type="term" value="P:fatty acid elongation"/>
    <property type="evidence" value="ECO:0007669"/>
    <property type="project" value="TreeGrafter"/>
</dbReference>
<protein>
    <recommendedName>
        <fullName evidence="11">Short-chain dehydrogenase</fullName>
    </recommendedName>
</protein>
<name>A0A1G9WD18_9FIRM</name>
<evidence type="ECO:0000256" key="1">
    <source>
        <dbReference type="ARBA" id="ARBA00005194"/>
    </source>
</evidence>
<dbReference type="Gene3D" id="3.40.50.720">
    <property type="entry name" value="NAD(P)-binding Rossmann-like Domain"/>
    <property type="match status" value="1"/>
</dbReference>
<dbReference type="OrthoDB" id="9808814at2"/>
<reference evidence="9 10" key="1">
    <citation type="submission" date="2016-10" db="EMBL/GenBank/DDBJ databases">
        <authorList>
            <person name="de Groot N.N."/>
        </authorList>
    </citation>
    <scope>NUCLEOTIDE SEQUENCE [LARGE SCALE GENOMIC DNA]</scope>
    <source>
        <strain evidence="9 10">DSM 16981</strain>
    </source>
</reference>
<organism evidence="9 10">
    <name type="scientific">Megasphaera paucivorans</name>
    <dbReference type="NCBI Taxonomy" id="349095"/>
    <lineage>
        <taxon>Bacteria</taxon>
        <taxon>Bacillati</taxon>
        <taxon>Bacillota</taxon>
        <taxon>Negativicutes</taxon>
        <taxon>Veillonellales</taxon>
        <taxon>Veillonellaceae</taxon>
        <taxon>Megasphaera</taxon>
    </lineage>
</organism>
<dbReference type="PRINTS" id="PR00081">
    <property type="entry name" value="GDHRDH"/>
</dbReference>
<evidence type="ECO:0000313" key="10">
    <source>
        <dbReference type="Proteomes" id="UP000199309"/>
    </source>
</evidence>
<dbReference type="PROSITE" id="PS00061">
    <property type="entry name" value="ADH_SHORT"/>
    <property type="match status" value="1"/>
</dbReference>
<dbReference type="Pfam" id="PF00106">
    <property type="entry name" value="adh_short"/>
    <property type="match status" value="1"/>
</dbReference>
<keyword evidence="8" id="KW-0275">Fatty acid biosynthesis</keyword>
<comment type="similarity">
    <text evidence="2">Belongs to the short-chain dehydrogenases/reductases (SDR) family.</text>
</comment>
<sequence length="256" mass="28805">MRIALITGASSGLGYEFVMQIDQLRTVDEIWGIARSKEALDSLGKQIQTPFRSIVLDLTQQSSLEILQHIFDKERPIVDIAVNAAGFGRIGYGQDIPIFDSMAMIDLNCKAVVWVTEMVIPYMASHGRILEICSASAFQPLPYLNVYAASKAFLYHYSCALHEELRNHDIVVTAICPYWIKDTEFIKKAKKTEKKAYVTNYLFSLQGKSVVRQALRDSSLGHMTSVPGLISKAGLILSKIMTVQSSMKLWEFFRKL</sequence>
<keyword evidence="6" id="KW-0560">Oxidoreductase</keyword>
<dbReference type="PANTHER" id="PTHR43086">
    <property type="entry name" value="VERY-LONG-CHAIN 3-OXOOACYL-COA REDUCTASE"/>
    <property type="match status" value="1"/>
</dbReference>
<dbReference type="SUPFAM" id="SSF51735">
    <property type="entry name" value="NAD(P)-binding Rossmann-fold domains"/>
    <property type="match status" value="1"/>
</dbReference>
<evidence type="ECO:0000313" key="9">
    <source>
        <dbReference type="EMBL" id="SDM82399.1"/>
    </source>
</evidence>
<gene>
    <name evidence="9" type="ORF">SAMN05660299_01598</name>
</gene>
<dbReference type="RefSeq" id="WP_091650313.1">
    <property type="nucleotide sequence ID" value="NZ_FNHQ01000014.1"/>
</dbReference>
<evidence type="ECO:0000256" key="4">
    <source>
        <dbReference type="ARBA" id="ARBA00022832"/>
    </source>
</evidence>
<dbReference type="EMBL" id="FNHQ01000014">
    <property type="protein sequence ID" value="SDM82399.1"/>
    <property type="molecule type" value="Genomic_DNA"/>
</dbReference>
<evidence type="ECO:0000256" key="5">
    <source>
        <dbReference type="ARBA" id="ARBA00022857"/>
    </source>
</evidence>
<dbReference type="STRING" id="349095.SAMN05660299_01598"/>
<evidence type="ECO:0000256" key="8">
    <source>
        <dbReference type="ARBA" id="ARBA00023160"/>
    </source>
</evidence>
<evidence type="ECO:0000256" key="7">
    <source>
        <dbReference type="ARBA" id="ARBA00023098"/>
    </source>
</evidence>
<comment type="pathway">
    <text evidence="1">Lipid metabolism; fatty acid biosynthesis.</text>
</comment>
<keyword evidence="7" id="KW-0443">Lipid metabolism</keyword>
<dbReference type="AlphaFoldDB" id="A0A1G9WD18"/>
<evidence type="ECO:0000256" key="3">
    <source>
        <dbReference type="ARBA" id="ARBA00022516"/>
    </source>
</evidence>
<evidence type="ECO:0000256" key="6">
    <source>
        <dbReference type="ARBA" id="ARBA00023002"/>
    </source>
</evidence>
<dbReference type="InterPro" id="IPR020904">
    <property type="entry name" value="Sc_DH/Rdtase_CS"/>
</dbReference>
<keyword evidence="4" id="KW-0276">Fatty acid metabolism</keyword>
<proteinExistence type="inferred from homology"/>
<dbReference type="GO" id="GO:0016491">
    <property type="term" value="F:oxidoreductase activity"/>
    <property type="evidence" value="ECO:0007669"/>
    <property type="project" value="UniProtKB-KW"/>
</dbReference>
<accession>A0A1G9WD18</accession>
<keyword evidence="10" id="KW-1185">Reference proteome</keyword>
<dbReference type="InterPro" id="IPR002347">
    <property type="entry name" value="SDR_fam"/>
</dbReference>
<evidence type="ECO:0008006" key="11">
    <source>
        <dbReference type="Google" id="ProtNLM"/>
    </source>
</evidence>
<dbReference type="PANTHER" id="PTHR43086:SF2">
    <property type="entry name" value="HYDROXYSTEROID DEHYDROGENASE-LIKE PROTEIN 1"/>
    <property type="match status" value="1"/>
</dbReference>